<evidence type="ECO:0000313" key="2">
    <source>
        <dbReference type="Proteomes" id="UP001250656"/>
    </source>
</evidence>
<comment type="caution">
    <text evidence="1">The sequence shown here is derived from an EMBL/GenBank/DDBJ whole genome shotgun (WGS) entry which is preliminary data.</text>
</comment>
<dbReference type="SUPFAM" id="SSF53649">
    <property type="entry name" value="Alkaline phosphatase-like"/>
    <property type="match status" value="1"/>
</dbReference>
<protein>
    <submittedName>
        <fullName evidence="1">Alkaline phosphatase family protein</fullName>
    </submittedName>
</protein>
<dbReference type="InterPro" id="IPR017850">
    <property type="entry name" value="Alkaline_phosphatase_core_sf"/>
</dbReference>
<dbReference type="EMBL" id="JAVTTP010000001">
    <property type="protein sequence ID" value="MDT7828270.1"/>
    <property type="molecule type" value="Genomic_DNA"/>
</dbReference>
<dbReference type="InterPro" id="IPR002591">
    <property type="entry name" value="Phosphodiest/P_Trfase"/>
</dbReference>
<organism evidence="1 2">
    <name type="scientific">Pricia mediterranea</name>
    <dbReference type="NCBI Taxonomy" id="3076079"/>
    <lineage>
        <taxon>Bacteria</taxon>
        <taxon>Pseudomonadati</taxon>
        <taxon>Bacteroidota</taxon>
        <taxon>Flavobacteriia</taxon>
        <taxon>Flavobacteriales</taxon>
        <taxon>Flavobacteriaceae</taxon>
        <taxon>Pricia</taxon>
    </lineage>
</organism>
<dbReference type="RefSeq" id="WP_314013500.1">
    <property type="nucleotide sequence ID" value="NZ_JAVTTP010000001.1"/>
</dbReference>
<dbReference type="Proteomes" id="UP001250656">
    <property type="component" value="Unassembled WGS sequence"/>
</dbReference>
<sequence length="366" mass="41906">MNSICSFRSISITLIILSSFYVGNSQSETDVENLIVITLDGVRWKEVFGGADSVLLNNPKFLKTEGNRLSKKFWDDTKHARRKRLMPFLWSEVSSQGRIYGNRWCNNRVNVSNKTNISNPGYSEIFTGYADPEINSNELKYNKNTSVFEFINQQEDFAGKVAAFASWDRIHGYLNSHKNDFIISGGYSTSPGTDESFLQQTLNSLQTIIHRKESSRPDYITYLHAKEFIRIKRPKLLSIGFAWTDDMAHDGSYPMYLEKIFTFDAMIEDLWNYLETIPQYKNKTALLITVDHGRGDNENWTSHGPRVPHSNEIWFAIMGPGISPKGEMKESNITIYQNQFAATISNLLGYKFKSENVIGDSIDFDK</sequence>
<reference evidence="1 2" key="1">
    <citation type="submission" date="2023-09" db="EMBL/GenBank/DDBJ databases">
        <title>Novel taxa isolated from Blanes Bay.</title>
        <authorList>
            <person name="Rey-Velasco X."/>
            <person name="Lucena T."/>
        </authorList>
    </citation>
    <scope>NUCLEOTIDE SEQUENCE [LARGE SCALE GENOMIC DNA]</scope>
    <source>
        <strain evidence="1 2">S334</strain>
    </source>
</reference>
<keyword evidence="2" id="KW-1185">Reference proteome</keyword>
<name>A0ABU3L3R9_9FLAO</name>
<dbReference type="Pfam" id="PF01663">
    <property type="entry name" value="Phosphodiest"/>
    <property type="match status" value="1"/>
</dbReference>
<proteinExistence type="predicted"/>
<evidence type="ECO:0000313" key="1">
    <source>
        <dbReference type="EMBL" id="MDT7828270.1"/>
    </source>
</evidence>
<dbReference type="Gene3D" id="3.40.720.10">
    <property type="entry name" value="Alkaline Phosphatase, subunit A"/>
    <property type="match status" value="1"/>
</dbReference>
<gene>
    <name evidence="1" type="ORF">RQM65_06310</name>
</gene>
<accession>A0ABU3L3R9</accession>